<proteinExistence type="predicted"/>
<dbReference type="Proteomes" id="UP000887576">
    <property type="component" value="Unplaced"/>
</dbReference>
<reference evidence="2" key="1">
    <citation type="submission" date="2022-11" db="UniProtKB">
        <authorList>
            <consortium name="WormBaseParasite"/>
        </authorList>
    </citation>
    <scope>IDENTIFICATION</scope>
</reference>
<evidence type="ECO:0000313" key="2">
    <source>
        <dbReference type="WBParaSite" id="JU765_v2.g19100.t1"/>
    </source>
</evidence>
<protein>
    <submittedName>
        <fullName evidence="2">Chloroplast protein-transporting ATPase</fullName>
    </submittedName>
</protein>
<organism evidence="1 2">
    <name type="scientific">Panagrolaimus sp. JU765</name>
    <dbReference type="NCBI Taxonomy" id="591449"/>
    <lineage>
        <taxon>Eukaryota</taxon>
        <taxon>Metazoa</taxon>
        <taxon>Ecdysozoa</taxon>
        <taxon>Nematoda</taxon>
        <taxon>Chromadorea</taxon>
        <taxon>Rhabditida</taxon>
        <taxon>Tylenchina</taxon>
        <taxon>Panagrolaimomorpha</taxon>
        <taxon>Panagrolaimoidea</taxon>
        <taxon>Panagrolaimidae</taxon>
        <taxon>Panagrolaimus</taxon>
    </lineage>
</organism>
<dbReference type="WBParaSite" id="JU765_v2.g19100.t1">
    <property type="protein sequence ID" value="JU765_v2.g19100.t1"/>
    <property type="gene ID" value="JU765_v2.g19100"/>
</dbReference>
<evidence type="ECO:0000313" key="1">
    <source>
        <dbReference type="Proteomes" id="UP000887576"/>
    </source>
</evidence>
<accession>A0AC34QSP0</accession>
<sequence length="1956" mass="223588">MAIMYAVESSKHLLEQVNTGEGKSFIIAAIAIILRKVDYRYIDIITSSPVLAKRDSEEMKPLFEKFGLTVGHNCSENPEERRKAYQCDVLYGDIAQFQRDYLLHTFYKKQLLGARVRNCVIVDEVDNMLLDNGNNMLYLSHNIPGLNLLDSLLIFIYGQVHKPMYNGMTKDLIELQAVFDDKKIRAAVLTDIFGRITLDDLEKLVSVKMNQKNTKSAAAAFDQLVANEIIDLDGFLLFHELEKIETVKNMFIDEVFKIRLSNTLKIILNRKREISLPHYLKPFVKLHLDEFIQNCKNAMFLEADNEYVVDVDRTGMESCLEPKVTIIDPNTGADLATSQWNGGLHQFLQLMHNCRLSPISLKAVFISNVAYLKGYEKITGLSGTLGSLHESQTLIDLYNADLIRIPTFQPKNFYENVAVVTPKENEWYQNLFDEVCNQISAERSVLIVAESIATVQKIALELNVRFKQLENPSSQIKICFNSIKTYQRNYEEFVFNEKNLLQPSKLLIATNLAGRGTDIKLSNTLINKGGLHVIISYLPSNRRIEEQAFGRAARCGQPGSAQIIALKVDDDGAEQSIFQLKMFRDNQEVHRLASLKSFYDFHTEIEEQCLEKFRQHCSSALTQVYSSSGINNEKKLQTPSQVVYFALLDKWALWLDEKSSLIDHCAKNPQDSEKQLIIESVEEFLKNHPFTSHESCFEVAKQWVDAPQSLITIGVIQMCHENGFEDAENTFDRILKDGNEFGAEVYYYKACMRMQDWQSTRQSLKSMTITNPEEFSTNLDEAMQFFHKSRTFFMERISRKQKEGKIVAQYCQNQNQANNSGFSSQQKTIISTYRLIVDNIDWIIGRPIREDTFVTKEIGADYGKKIYESFARQGIFSPSLINNQTLENWQLESLRHTFKLSKTDVNQMLEGMKNDSRIEVFDEYYVFNKQIMMAHIKLPHRTGFWTQMDQMEVFNHESIGLEDETTVSTNRKILVVDPRFVSELPPEFSNIKPIKLNNDSEDARYQIRLNNGEVDGVIYDWNEVANLGNDALKKINKMVFEKKIISDFMAHINLETFANIGHCERFDEITITEIAKYFEIDELTAGWILSTLIEFGVLKTQTDLFYQFNPDQTIWNTKICVYLEKETKSESLIAKNAESFDLLRKKSDLKNMSPELIQNVCNIEDNEKLIEFFKLLLDEKIIVPYGYTRFRLVGKLDCSCLPPSISYEVLKFLNDRFAYSFAIETLSYALDQSKTNPKVPKQILLPEDPYKDLEKELKRLGIVLPPRIFTKDYKDLESEDYKHFEQFAAIIHENRTKLFDNTQFHMELEPSEAFFTAREHLMDGETKAIIKNGLPMLIMPKTVSTSWKAMFAVVKFVAKAVKTIWSGIKAIGSFFYRAGASFVKTCVKPLVNKAVATLDYVAEKVMDVGKNFKEAVREVADTIAETEIYKAATETVKRVASGVGNAASAVGETVVTAADKNEVTAAVGTAVIEGAKNTDNFIAKKAGAAVDYAASTKVYQMTKDKVNRALDAAKYAYQKLSAYVTSTVESYEYYSECRIGARQIAIEQQGLVDEQAILISFNNSKVEQNRKEINDQRFLKKIGQQVTSECEKFVMKVKQEIETLINEEFKDVSLECAHKDLEALFSTGEGFKNFKSETVEHLSVFASIAKVVFYQVIREYAADEEMNLTIIPVSSIQLIGEYNCDKLYETIKDICDEIKEFAKNNPDTNVEKNLNVETLKELMTTKLGQQLDLLASSIYIKPIIQITTEYLASCRNKPQLLSMANFAKKDCELKKALTDYNMDKQSKKHSKFLKKALFEVLHQSLAGNPNNKMLYQVAFKYGYPLPMSCAKKLTVIIHQVIVHAGSISEKEQGFEDGFILKIYDPSQKDFQGKPLISISTAETAKVEVQITHSKGMIFLCESDYQTFVKNEEMPTEESTNSFFYEAIIGKLKMTASYFPKHHESFREAMIHFASEM</sequence>
<name>A0AC34QSP0_9BILA</name>